<protein>
    <submittedName>
        <fullName evidence="7">Acyltransferase ChoActase/COT/CPT</fullName>
    </submittedName>
</protein>
<dbReference type="EMBL" id="JADCUA010000006">
    <property type="protein sequence ID" value="KAH9839048.1"/>
    <property type="molecule type" value="Genomic_DNA"/>
</dbReference>
<comment type="similarity">
    <text evidence="1 4">Belongs to the carnitine/choline acetyltransferase family.</text>
</comment>
<evidence type="ECO:0000259" key="6">
    <source>
        <dbReference type="Pfam" id="PF00755"/>
    </source>
</evidence>
<evidence type="ECO:0000313" key="7">
    <source>
        <dbReference type="EMBL" id="KAH9839048.1"/>
    </source>
</evidence>
<keyword evidence="3 4" id="KW-0012">Acyltransferase</keyword>
<evidence type="ECO:0000256" key="3">
    <source>
        <dbReference type="ARBA" id="ARBA00023315"/>
    </source>
</evidence>
<feature type="region of interest" description="Disordered" evidence="5">
    <location>
        <begin position="566"/>
        <end position="588"/>
    </location>
</feature>
<dbReference type="SUPFAM" id="SSF52777">
    <property type="entry name" value="CoA-dependent acyltransferases"/>
    <property type="match status" value="2"/>
</dbReference>
<dbReference type="InterPro" id="IPR042231">
    <property type="entry name" value="Cho/carn_acyl_trans_2"/>
</dbReference>
<dbReference type="PANTHER" id="PTHR22589">
    <property type="entry name" value="CARNITINE O-ACYLTRANSFERASE"/>
    <property type="match status" value="1"/>
</dbReference>
<proteinExistence type="inferred from homology"/>
<dbReference type="RefSeq" id="XP_047780803.1">
    <property type="nucleotide sequence ID" value="XM_047927212.1"/>
</dbReference>
<dbReference type="InterPro" id="IPR000542">
    <property type="entry name" value="Carn_acyl_trans"/>
</dbReference>
<keyword evidence="8" id="KW-1185">Reference proteome</keyword>
<keyword evidence="2 4" id="KW-0808">Transferase</keyword>
<dbReference type="GO" id="GO:0016746">
    <property type="term" value="F:acyltransferase activity"/>
    <property type="evidence" value="ECO:0007669"/>
    <property type="project" value="UniProtKB-KW"/>
</dbReference>
<feature type="compositionally biased region" description="Low complexity" evidence="5">
    <location>
        <begin position="566"/>
        <end position="584"/>
    </location>
</feature>
<accession>A0ABQ8KLS1</accession>
<evidence type="ECO:0000256" key="1">
    <source>
        <dbReference type="ARBA" id="ARBA00005232"/>
    </source>
</evidence>
<organism evidence="7 8">
    <name type="scientific">Rhodofomes roseus</name>
    <dbReference type="NCBI Taxonomy" id="34475"/>
    <lineage>
        <taxon>Eukaryota</taxon>
        <taxon>Fungi</taxon>
        <taxon>Dikarya</taxon>
        <taxon>Basidiomycota</taxon>
        <taxon>Agaricomycotina</taxon>
        <taxon>Agaricomycetes</taxon>
        <taxon>Polyporales</taxon>
        <taxon>Rhodofomes</taxon>
    </lineage>
</organism>
<gene>
    <name evidence="7" type="ORF">C8Q71DRAFT_855697</name>
</gene>
<evidence type="ECO:0000256" key="4">
    <source>
        <dbReference type="RuleBase" id="RU003801"/>
    </source>
</evidence>
<sequence length="752" mass="83917">MVVFNLIHAPPVTRFESDKPESRTFARQHELPRLPIPSLEDTCRRYLTALEGLQDPKEHAKTKVAVEDFLRNDGPRWQERLLKYAEDKASYIEEFWYESYLSHSDPVVLALNPFFVLENDPTPDRGSQLPRAASLILSSLGFIHDLRAGMLEPDAVRGTPLDMDQYTRLFGTARIPTDRGCRMEIHTDSRHIVVLRRGQFYWFDVLDAENRPVLTEQEIHRNLQAIVRDAEELPVHEVARNSIGVLSTENRKVWSSLRDALSNNHNNESCLQIIDNALFIVCLDDATPDNLAELCNNFLCGTYNLKGGVQVGTCTNRWYDKLQIIVCADGSAGINFEHTGVDGHTVLRFAADIFTEGLMLLARSINPSAPTLFHAPLSPYAKSYKPPRNAPAHAAAKRTPPTYVIDTVPKKLEWTLYPELRAAIRFAETHLSDLICQNDCQALEFKGYGKNFITSHGFSPDAFVQMAFQAAYYGLYGRIECTYEPAMTKHFLHGRTEAIRTVQPQTVSFVKTFFSEAPLAQKITALRNACLGHVKLTKECSQGFGQDRHLYALYCLIQRDREAAAEAEPPLSPGGSTTSSSSSGADKPPLPAIFGDAGWRALGTSILSTSNCGNPALRLFGFGPVAADGYGIGYIIKDEGISVCASSKHLQTRRFLDTLEGYLLDIKRMLIQQHVSANPKPEPFVDHAGILRDSKTGRPINGQAHGGYSEYDDGLMPGYSFFDSGDVEMLGRRKRMPSYYNTGKIIPLAEYS</sequence>
<comment type="caution">
    <text evidence="7">The sequence shown here is derived from an EMBL/GenBank/DDBJ whole genome shotgun (WGS) entry which is preliminary data.</text>
</comment>
<dbReference type="InterPro" id="IPR039551">
    <property type="entry name" value="Cho/carn_acyl_trans"/>
</dbReference>
<feature type="domain" description="Choline/carnitine acyltransferase" evidence="6">
    <location>
        <begin position="34"/>
        <end position="660"/>
    </location>
</feature>
<dbReference type="InterPro" id="IPR023213">
    <property type="entry name" value="CAT-like_dom_sf"/>
</dbReference>
<reference evidence="7 8" key="1">
    <citation type="journal article" date="2021" name="Environ. Microbiol.">
        <title>Gene family expansions and transcriptome signatures uncover fungal adaptations to wood decay.</title>
        <authorList>
            <person name="Hage H."/>
            <person name="Miyauchi S."/>
            <person name="Viragh M."/>
            <person name="Drula E."/>
            <person name="Min B."/>
            <person name="Chaduli D."/>
            <person name="Navarro D."/>
            <person name="Favel A."/>
            <person name="Norest M."/>
            <person name="Lesage-Meessen L."/>
            <person name="Balint B."/>
            <person name="Merenyi Z."/>
            <person name="de Eugenio L."/>
            <person name="Morin E."/>
            <person name="Martinez A.T."/>
            <person name="Baldrian P."/>
            <person name="Stursova M."/>
            <person name="Martinez M.J."/>
            <person name="Novotny C."/>
            <person name="Magnuson J.K."/>
            <person name="Spatafora J.W."/>
            <person name="Maurice S."/>
            <person name="Pangilinan J."/>
            <person name="Andreopoulos W."/>
            <person name="LaButti K."/>
            <person name="Hundley H."/>
            <person name="Na H."/>
            <person name="Kuo A."/>
            <person name="Barry K."/>
            <person name="Lipzen A."/>
            <person name="Henrissat B."/>
            <person name="Riley R."/>
            <person name="Ahrendt S."/>
            <person name="Nagy L.G."/>
            <person name="Grigoriev I.V."/>
            <person name="Martin F."/>
            <person name="Rosso M.N."/>
        </authorList>
    </citation>
    <scope>NUCLEOTIDE SEQUENCE [LARGE SCALE GENOMIC DNA]</scope>
    <source>
        <strain evidence="7 8">CIRM-BRFM 1785</strain>
    </source>
</reference>
<evidence type="ECO:0000313" key="8">
    <source>
        <dbReference type="Proteomes" id="UP000814176"/>
    </source>
</evidence>
<name>A0ABQ8KLS1_9APHY</name>
<dbReference type="Gene3D" id="3.30.559.10">
    <property type="entry name" value="Chloramphenicol acetyltransferase-like domain"/>
    <property type="match status" value="1"/>
</dbReference>
<dbReference type="PROSITE" id="PS00440">
    <property type="entry name" value="ACYLTRANSF_C_2"/>
    <property type="match status" value="1"/>
</dbReference>
<dbReference type="PANTHER" id="PTHR22589:SF29">
    <property type="entry name" value="MITOCHONDRIAL CARNITINE O-ACETYLTRANSFERASE-RELATED"/>
    <property type="match status" value="1"/>
</dbReference>
<evidence type="ECO:0000256" key="2">
    <source>
        <dbReference type="ARBA" id="ARBA00022679"/>
    </source>
</evidence>
<dbReference type="Proteomes" id="UP000814176">
    <property type="component" value="Unassembled WGS sequence"/>
</dbReference>
<dbReference type="Pfam" id="PF00755">
    <property type="entry name" value="Carn_acyltransf"/>
    <property type="match status" value="1"/>
</dbReference>
<dbReference type="GeneID" id="72007944"/>
<evidence type="ECO:0000256" key="5">
    <source>
        <dbReference type="SAM" id="MobiDB-lite"/>
    </source>
</evidence>
<dbReference type="Gene3D" id="3.30.559.70">
    <property type="entry name" value="Choline/Carnitine o-acyltransferase, domain 2"/>
    <property type="match status" value="1"/>
</dbReference>